<evidence type="ECO:0000313" key="7">
    <source>
        <dbReference type="EMBL" id="XBV25199.1"/>
    </source>
</evidence>
<feature type="domain" description="RNA polymerase sigma factor 70 region 4 type 2" evidence="6">
    <location>
        <begin position="123"/>
        <end position="175"/>
    </location>
</feature>
<dbReference type="InterPro" id="IPR039425">
    <property type="entry name" value="RNA_pol_sigma-70-like"/>
</dbReference>
<feature type="domain" description="RNA polymerase sigma-70 region 2" evidence="5">
    <location>
        <begin position="23"/>
        <end position="90"/>
    </location>
</feature>
<protein>
    <submittedName>
        <fullName evidence="7">Sigma-70 family RNA polymerase sigma factor</fullName>
    </submittedName>
</protein>
<accession>A0AAU7TEV5</accession>
<proteinExistence type="inferred from homology"/>
<evidence type="ECO:0000256" key="1">
    <source>
        <dbReference type="ARBA" id="ARBA00010641"/>
    </source>
</evidence>
<dbReference type="PANTHER" id="PTHR43133">
    <property type="entry name" value="RNA POLYMERASE ECF-TYPE SIGMA FACTO"/>
    <property type="match status" value="1"/>
</dbReference>
<dbReference type="EMBL" id="CP158165">
    <property type="protein sequence ID" value="XBV25199.1"/>
    <property type="molecule type" value="Genomic_DNA"/>
</dbReference>
<dbReference type="SUPFAM" id="SSF88659">
    <property type="entry name" value="Sigma3 and sigma4 domains of RNA polymerase sigma factors"/>
    <property type="match status" value="1"/>
</dbReference>
<keyword evidence="2" id="KW-0805">Transcription regulation</keyword>
<dbReference type="GO" id="GO:0003677">
    <property type="term" value="F:DNA binding"/>
    <property type="evidence" value="ECO:0007669"/>
    <property type="project" value="InterPro"/>
</dbReference>
<dbReference type="GO" id="GO:0006352">
    <property type="term" value="P:DNA-templated transcription initiation"/>
    <property type="evidence" value="ECO:0007669"/>
    <property type="project" value="InterPro"/>
</dbReference>
<dbReference type="InterPro" id="IPR007627">
    <property type="entry name" value="RNA_pol_sigma70_r2"/>
</dbReference>
<dbReference type="PANTHER" id="PTHR43133:SF25">
    <property type="entry name" value="RNA POLYMERASE SIGMA FACTOR RFAY-RELATED"/>
    <property type="match status" value="1"/>
</dbReference>
<evidence type="ECO:0000259" key="5">
    <source>
        <dbReference type="Pfam" id="PF04542"/>
    </source>
</evidence>
<dbReference type="GO" id="GO:0016987">
    <property type="term" value="F:sigma factor activity"/>
    <property type="evidence" value="ECO:0007669"/>
    <property type="project" value="UniProtKB-KW"/>
</dbReference>
<dbReference type="Pfam" id="PF08281">
    <property type="entry name" value="Sigma70_r4_2"/>
    <property type="match status" value="1"/>
</dbReference>
<evidence type="ECO:0000259" key="6">
    <source>
        <dbReference type="Pfam" id="PF08281"/>
    </source>
</evidence>
<comment type="similarity">
    <text evidence="1">Belongs to the sigma-70 factor family. ECF subfamily.</text>
</comment>
<dbReference type="Pfam" id="PF04542">
    <property type="entry name" value="Sigma70_r2"/>
    <property type="match status" value="1"/>
</dbReference>
<keyword evidence="4" id="KW-0804">Transcription</keyword>
<gene>
    <name evidence="7" type="ORF">ABN611_02015</name>
</gene>
<dbReference type="AlphaFoldDB" id="A0AAU7TEV5"/>
<name>A0AAU7TEV5_9ACTN</name>
<dbReference type="InterPro" id="IPR013325">
    <property type="entry name" value="RNA_pol_sigma_r2"/>
</dbReference>
<evidence type="ECO:0000256" key="3">
    <source>
        <dbReference type="ARBA" id="ARBA00023082"/>
    </source>
</evidence>
<dbReference type="Gene3D" id="1.10.1740.10">
    <property type="match status" value="1"/>
</dbReference>
<dbReference type="InterPro" id="IPR036388">
    <property type="entry name" value="WH-like_DNA-bd_sf"/>
</dbReference>
<dbReference type="InterPro" id="IPR013249">
    <property type="entry name" value="RNA_pol_sigma70_r4_t2"/>
</dbReference>
<evidence type="ECO:0000256" key="4">
    <source>
        <dbReference type="ARBA" id="ARBA00023163"/>
    </source>
</evidence>
<dbReference type="NCBIfam" id="TIGR02937">
    <property type="entry name" value="sigma70-ECF"/>
    <property type="match status" value="1"/>
</dbReference>
<organism evidence="7">
    <name type="scientific">Kribbella sp. HUAS MG21</name>
    <dbReference type="NCBI Taxonomy" id="3160966"/>
    <lineage>
        <taxon>Bacteria</taxon>
        <taxon>Bacillati</taxon>
        <taxon>Actinomycetota</taxon>
        <taxon>Actinomycetes</taxon>
        <taxon>Propionibacteriales</taxon>
        <taxon>Kribbellaceae</taxon>
        <taxon>Kribbella</taxon>
    </lineage>
</organism>
<dbReference type="InterPro" id="IPR013324">
    <property type="entry name" value="RNA_pol_sigma_r3/r4-like"/>
</dbReference>
<dbReference type="Gene3D" id="1.10.10.10">
    <property type="entry name" value="Winged helix-like DNA-binding domain superfamily/Winged helix DNA-binding domain"/>
    <property type="match status" value="1"/>
</dbReference>
<evidence type="ECO:0000256" key="2">
    <source>
        <dbReference type="ARBA" id="ARBA00023015"/>
    </source>
</evidence>
<sequence>MAVGDGELWQRGVDGEPEAFGMLFDRHARAVYNFVFRRVGSWSDAEDLTSLVFLHAWRRRGDVVLVHDSALPWLLRTADFVIRNERRRQRFRWLNLTRQAPAPDEPDHADRVAARIDDEREARRLRALLRQLPRHEQEIVELCFWSGLDAQSAAVALDVPLGTVKSRLARARKRLRDLSVAVPSDSLENLS</sequence>
<dbReference type="RefSeq" id="WP_350278014.1">
    <property type="nucleotide sequence ID" value="NZ_CP158165.1"/>
</dbReference>
<reference evidence="7" key="1">
    <citation type="submission" date="2024-06" db="EMBL/GenBank/DDBJ databases">
        <title>Kribbella sp. strain HUAS MG21 genome sequences.</title>
        <authorList>
            <person name="Mo P."/>
        </authorList>
    </citation>
    <scope>NUCLEOTIDE SEQUENCE</scope>
    <source>
        <strain evidence="7">HUAS MG21</strain>
    </source>
</reference>
<dbReference type="SUPFAM" id="SSF88946">
    <property type="entry name" value="Sigma2 domain of RNA polymerase sigma factors"/>
    <property type="match status" value="1"/>
</dbReference>
<keyword evidence="3" id="KW-0731">Sigma factor</keyword>
<dbReference type="InterPro" id="IPR014284">
    <property type="entry name" value="RNA_pol_sigma-70_dom"/>
</dbReference>